<evidence type="ECO:0000313" key="1">
    <source>
        <dbReference type="EMBL" id="MEA5672282.1"/>
    </source>
</evidence>
<dbReference type="RefSeq" id="WP_323453406.1">
    <property type="nucleotide sequence ID" value="NZ_JAYFUI010000124.1"/>
</dbReference>
<name>A0ABU5VG96_9PSED</name>
<sequence>MNKALKDLALASEQLRIERARVWDGLKAFEKILIEQAGELGFAAQSDMIILEELLDQEDEQVGHIEGTLFFNGKRLVLYSQTFPEDYNNPEPVKHFLKDISTRWLKRISTPETLHSIAANLASSVLNDLEDTKRVAEGLSRYLSEQKARTDEDIQSELTDDLVLLDLWTQCHNTVKTKPENSIGHGAVLLESTFKRCLTKLGHTGHEDFSMADSIGVLNKIFYEKDLIKSYSGQLLAGAVKMCSSIGTTRNKVASVHGKVEGYVAPSEDLAQLMSHLSGAVSVFVRKQVELALEAEESTTGVPDLADPD</sequence>
<reference evidence="1 2" key="1">
    <citation type="submission" date="2023-12" db="EMBL/GenBank/DDBJ databases">
        <title>Pseudomonas machongensis sp. nov., isolated from wilted pepper plants (Capsicum annuum).</title>
        <authorList>
            <person name="Qiu M."/>
            <person name="Li Y."/>
            <person name="Liu Q."/>
            <person name="Zhang X."/>
            <person name="Huang Y."/>
            <person name="Guo R."/>
            <person name="Hu M."/>
            <person name="Zhou J."/>
            <person name="Zhou X."/>
        </authorList>
    </citation>
    <scope>NUCLEOTIDE SEQUENCE [LARGE SCALE GENOMIC DNA]</scope>
    <source>
        <strain evidence="1 2">MH2</strain>
    </source>
</reference>
<evidence type="ECO:0008006" key="3">
    <source>
        <dbReference type="Google" id="ProtNLM"/>
    </source>
</evidence>
<evidence type="ECO:0000313" key="2">
    <source>
        <dbReference type="Proteomes" id="UP001302573"/>
    </source>
</evidence>
<protein>
    <recommendedName>
        <fullName evidence="3">Abortive infection C-terminus</fullName>
    </recommendedName>
</protein>
<dbReference type="EMBL" id="JAYFUI010000124">
    <property type="protein sequence ID" value="MEA5672282.1"/>
    <property type="molecule type" value="Genomic_DNA"/>
</dbReference>
<comment type="caution">
    <text evidence="1">The sequence shown here is derived from an EMBL/GenBank/DDBJ whole genome shotgun (WGS) entry which is preliminary data.</text>
</comment>
<accession>A0ABU5VG96</accession>
<proteinExistence type="predicted"/>
<keyword evidence="2" id="KW-1185">Reference proteome</keyword>
<organism evidence="1 2">
    <name type="scientific">Pseudomonas machongensis</name>
    <dbReference type="NCBI Taxonomy" id="3110229"/>
    <lineage>
        <taxon>Bacteria</taxon>
        <taxon>Pseudomonadati</taxon>
        <taxon>Pseudomonadota</taxon>
        <taxon>Gammaproteobacteria</taxon>
        <taxon>Pseudomonadales</taxon>
        <taxon>Pseudomonadaceae</taxon>
        <taxon>Pseudomonas</taxon>
    </lineage>
</organism>
<dbReference type="Proteomes" id="UP001302573">
    <property type="component" value="Unassembled WGS sequence"/>
</dbReference>
<gene>
    <name evidence="1" type="ORF">VA602_13135</name>
</gene>